<dbReference type="GO" id="GO:0005737">
    <property type="term" value="C:cytoplasm"/>
    <property type="evidence" value="ECO:0007669"/>
    <property type="project" value="UniProtKB-SubCell"/>
</dbReference>
<dbReference type="PROSITE" id="PS51918">
    <property type="entry name" value="RADICAL_SAM"/>
    <property type="match status" value="1"/>
</dbReference>
<keyword evidence="11" id="KW-0411">Iron-sulfur</keyword>
<dbReference type="InterPro" id="IPR013785">
    <property type="entry name" value="Aldolase_TIM"/>
</dbReference>
<evidence type="ECO:0000256" key="9">
    <source>
        <dbReference type="ARBA" id="ARBA00022723"/>
    </source>
</evidence>
<evidence type="ECO:0000313" key="15">
    <source>
        <dbReference type="Proteomes" id="UP000265515"/>
    </source>
</evidence>
<dbReference type="InterPro" id="IPR040072">
    <property type="entry name" value="Methyltransferase_A"/>
</dbReference>
<keyword evidence="15" id="KW-1185">Reference proteome</keyword>
<dbReference type="Gene3D" id="1.10.150.530">
    <property type="match status" value="1"/>
</dbReference>
<protein>
    <recommendedName>
        <fullName evidence="13">Radical SAM core domain-containing protein</fullName>
    </recommendedName>
</protein>
<dbReference type="SUPFAM" id="SSF102114">
    <property type="entry name" value="Radical SAM enzymes"/>
    <property type="match status" value="1"/>
</dbReference>
<dbReference type="PANTHER" id="PTHR30544:SF5">
    <property type="entry name" value="RADICAL SAM CORE DOMAIN-CONTAINING PROTEIN"/>
    <property type="match status" value="1"/>
</dbReference>
<feature type="region of interest" description="Disordered" evidence="12">
    <location>
        <begin position="247"/>
        <end position="465"/>
    </location>
</feature>
<keyword evidence="9" id="KW-0479">Metal-binding</keyword>
<dbReference type="PANTHER" id="PTHR30544">
    <property type="entry name" value="23S RRNA METHYLTRANSFERASE"/>
    <property type="match status" value="1"/>
</dbReference>
<dbReference type="Pfam" id="PF04055">
    <property type="entry name" value="Radical_SAM"/>
    <property type="match status" value="1"/>
</dbReference>
<feature type="domain" description="Radical SAM core" evidence="13">
    <location>
        <begin position="568"/>
        <end position="798"/>
    </location>
</feature>
<dbReference type="InterPro" id="IPR058240">
    <property type="entry name" value="rSAM_sf"/>
</dbReference>
<keyword evidence="7" id="KW-0808">Transferase</keyword>
<organism evidence="14 15">
    <name type="scientific">Chara braunii</name>
    <name type="common">Braun's stonewort</name>
    <dbReference type="NCBI Taxonomy" id="69332"/>
    <lineage>
        <taxon>Eukaryota</taxon>
        <taxon>Viridiplantae</taxon>
        <taxon>Streptophyta</taxon>
        <taxon>Charophyceae</taxon>
        <taxon>Charales</taxon>
        <taxon>Characeae</taxon>
        <taxon>Chara</taxon>
    </lineage>
</organism>
<keyword evidence="4" id="KW-0963">Cytoplasm</keyword>
<dbReference type="InterPro" id="IPR007197">
    <property type="entry name" value="rSAM"/>
</dbReference>
<dbReference type="CDD" id="cd01335">
    <property type="entry name" value="Radical_SAM"/>
    <property type="match status" value="1"/>
</dbReference>
<evidence type="ECO:0000256" key="4">
    <source>
        <dbReference type="ARBA" id="ARBA00022490"/>
    </source>
</evidence>
<dbReference type="EMBL" id="BFEA01000570">
    <property type="protein sequence ID" value="GBG86576.1"/>
    <property type="molecule type" value="Genomic_DNA"/>
</dbReference>
<accession>A0A388LW93</accession>
<dbReference type="AlphaFoldDB" id="A0A388LW93"/>
<comment type="caution">
    <text evidence="14">The sequence shown here is derived from an EMBL/GenBank/DDBJ whole genome shotgun (WGS) entry which is preliminary data.</text>
</comment>
<dbReference type="GO" id="GO:0051539">
    <property type="term" value="F:4 iron, 4 sulfur cluster binding"/>
    <property type="evidence" value="ECO:0007669"/>
    <property type="project" value="UniProtKB-KW"/>
</dbReference>
<dbReference type="SFLD" id="SFLDG01062">
    <property type="entry name" value="methyltransferase_(Class_A)"/>
    <property type="match status" value="1"/>
</dbReference>
<dbReference type="OrthoDB" id="496065at2759"/>
<evidence type="ECO:0000259" key="13">
    <source>
        <dbReference type="PROSITE" id="PS51918"/>
    </source>
</evidence>
<feature type="compositionally biased region" description="Polar residues" evidence="12">
    <location>
        <begin position="375"/>
        <end position="417"/>
    </location>
</feature>
<evidence type="ECO:0000313" key="14">
    <source>
        <dbReference type="EMBL" id="GBG86576.1"/>
    </source>
</evidence>
<sequence length="827" mass="89687">MRCASGATQFPALFQLDWFLFSIPIVRPPSPAGKGACFSARLLVAATSMAEPAVVGASSAAAMAAQCRACIRRVRPNFAVRRGITIRGFPLVDPACCRASSWNGNGRDTMMTMMMVMDGKERSARMVMKKAAVSATWRARNEQENLMEWAARSWRCRADNLVPGSFCGGSKDDWAWSSGSQPSSAAMGSLRSIGVPTDIPILRSRHSRASCHLGNGLVGEGSRWVSSFSPRRHDGLVEGEIGWRVRSHDLQEGSGGERELKRGGGGGGGGMFAASALPGNLARRKTEDEEGQWGKRAKSAGRERSNGPPFWPVSERKAAGGVSSGEERLGERRQLPKQPSPATPRRNFSSSSSSFSSSSSPPRSSSAASSLSSSQPETFKTMNGPDASSFQRGTFRTKNRPDASSFQPETSMRTNNGPDDGPPENEVRAQENADKRKELNGSVTKRGSKEEAPPPPPPAAAARGQGGKFLVGKSLEELQQLAVDYGEQKYRGKQLHHFLYSGKGRDFMQVAQLPLAFRQRLLDDGWVAGRSPIHTVVTARDGTAKLLLRLEDDLLVETVGIPSSEGRGKERLTVCVSSQVGCPMRCTFCATGKGGFARSLKAHEIVDQVLAVEELYRHRVSNVVFMGMGEPLLNLAAVVKAHRCLNKDIGIGQRMMTISTVGVPNAIAKLATYEFQSTLAVSLHAPNQELREKLVPSAKAYPLSALLDDCRHYFLATKRRISFEYALMAGVNDLPEHAVQLASLLKSRHLDRHVNLIPYNPIEDSDFRRPTKAAVMAFARRLEDNDVTVSIRVTRGLDANAACGQLRNSHQKFPLPSAPPAPVEIAA</sequence>
<dbReference type="FunFam" id="3.20.20.70:FF:000014">
    <property type="entry name" value="Probable dual-specificity RNA methyltransferase RlmN"/>
    <property type="match status" value="1"/>
</dbReference>
<dbReference type="SFLD" id="SFLDS00029">
    <property type="entry name" value="Radical_SAM"/>
    <property type="match status" value="1"/>
</dbReference>
<dbReference type="GO" id="GO:0030488">
    <property type="term" value="P:tRNA methylation"/>
    <property type="evidence" value="ECO:0007669"/>
    <property type="project" value="InterPro"/>
</dbReference>
<dbReference type="InterPro" id="IPR004383">
    <property type="entry name" value="rRNA_lsu_MTrfase_RlmN/Cfr"/>
</dbReference>
<keyword evidence="5" id="KW-0698">rRNA processing</keyword>
<keyword evidence="10" id="KW-0408">Iron</keyword>
<evidence type="ECO:0000256" key="2">
    <source>
        <dbReference type="ARBA" id="ARBA00004496"/>
    </source>
</evidence>
<name>A0A388LW93_CHABU</name>
<dbReference type="HAMAP" id="MF_01849">
    <property type="entry name" value="RNA_methyltr_RlmN"/>
    <property type="match status" value="1"/>
</dbReference>
<evidence type="ECO:0000256" key="12">
    <source>
        <dbReference type="SAM" id="MobiDB-lite"/>
    </source>
</evidence>
<dbReference type="GO" id="GO:0008173">
    <property type="term" value="F:RNA methyltransferase activity"/>
    <property type="evidence" value="ECO:0007669"/>
    <property type="project" value="InterPro"/>
</dbReference>
<evidence type="ECO:0000256" key="6">
    <source>
        <dbReference type="ARBA" id="ARBA00022603"/>
    </source>
</evidence>
<feature type="compositionally biased region" description="Basic and acidic residues" evidence="12">
    <location>
        <begin position="247"/>
        <end position="262"/>
    </location>
</feature>
<feature type="compositionally biased region" description="Basic and acidic residues" evidence="12">
    <location>
        <begin position="425"/>
        <end position="439"/>
    </location>
</feature>
<dbReference type="NCBIfam" id="TIGR00048">
    <property type="entry name" value="rRNA_mod_RlmN"/>
    <property type="match status" value="1"/>
</dbReference>
<dbReference type="InterPro" id="IPR027492">
    <property type="entry name" value="RNA_MTrfase_RlmN"/>
</dbReference>
<evidence type="ECO:0000256" key="3">
    <source>
        <dbReference type="ARBA" id="ARBA00022485"/>
    </source>
</evidence>
<dbReference type="STRING" id="69332.A0A388LW93"/>
<dbReference type="GO" id="GO:0046872">
    <property type="term" value="F:metal ion binding"/>
    <property type="evidence" value="ECO:0007669"/>
    <property type="project" value="UniProtKB-KW"/>
</dbReference>
<evidence type="ECO:0000256" key="8">
    <source>
        <dbReference type="ARBA" id="ARBA00022691"/>
    </source>
</evidence>
<evidence type="ECO:0000256" key="10">
    <source>
        <dbReference type="ARBA" id="ARBA00023004"/>
    </source>
</evidence>
<evidence type="ECO:0000256" key="7">
    <source>
        <dbReference type="ARBA" id="ARBA00022679"/>
    </source>
</evidence>
<dbReference type="Gramene" id="GBG86576">
    <property type="protein sequence ID" value="GBG86576"/>
    <property type="gene ID" value="CBR_g41638"/>
</dbReference>
<reference evidence="14 15" key="1">
    <citation type="journal article" date="2018" name="Cell">
        <title>The Chara Genome: Secondary Complexity and Implications for Plant Terrestrialization.</title>
        <authorList>
            <person name="Nishiyama T."/>
            <person name="Sakayama H."/>
            <person name="Vries J.D."/>
            <person name="Buschmann H."/>
            <person name="Saint-Marcoux D."/>
            <person name="Ullrich K.K."/>
            <person name="Haas F.B."/>
            <person name="Vanderstraeten L."/>
            <person name="Becker D."/>
            <person name="Lang D."/>
            <person name="Vosolsobe S."/>
            <person name="Rombauts S."/>
            <person name="Wilhelmsson P.K.I."/>
            <person name="Janitza P."/>
            <person name="Kern R."/>
            <person name="Heyl A."/>
            <person name="Rumpler F."/>
            <person name="Villalobos L.I.A.C."/>
            <person name="Clay J.M."/>
            <person name="Skokan R."/>
            <person name="Toyoda A."/>
            <person name="Suzuki Y."/>
            <person name="Kagoshima H."/>
            <person name="Schijlen E."/>
            <person name="Tajeshwar N."/>
            <person name="Catarino B."/>
            <person name="Hetherington A.J."/>
            <person name="Saltykova A."/>
            <person name="Bonnot C."/>
            <person name="Breuninger H."/>
            <person name="Symeonidi A."/>
            <person name="Radhakrishnan G.V."/>
            <person name="Van Nieuwerburgh F."/>
            <person name="Deforce D."/>
            <person name="Chang C."/>
            <person name="Karol K.G."/>
            <person name="Hedrich R."/>
            <person name="Ulvskov P."/>
            <person name="Glockner G."/>
            <person name="Delwiche C.F."/>
            <person name="Petrasek J."/>
            <person name="Van de Peer Y."/>
            <person name="Friml J."/>
            <person name="Beilby M."/>
            <person name="Dolan L."/>
            <person name="Kohara Y."/>
            <person name="Sugano S."/>
            <person name="Fujiyama A."/>
            <person name="Delaux P.-M."/>
            <person name="Quint M."/>
            <person name="TheiBen G."/>
            <person name="Hagemann M."/>
            <person name="Harholt J."/>
            <person name="Dunand C."/>
            <person name="Zachgo S."/>
            <person name="Langdale J."/>
            <person name="Maumus F."/>
            <person name="Straeten D.V.D."/>
            <person name="Gould S.B."/>
            <person name="Rensing S.A."/>
        </authorList>
    </citation>
    <scope>NUCLEOTIDE SEQUENCE [LARGE SCALE GENOMIC DNA]</scope>
    <source>
        <strain evidence="14 15">S276</strain>
    </source>
</reference>
<dbReference type="Proteomes" id="UP000265515">
    <property type="component" value="Unassembled WGS sequence"/>
</dbReference>
<gene>
    <name evidence="14" type="ORF">CBR_g41638</name>
</gene>
<comment type="cofactor">
    <cofactor evidence="1">
        <name>[4Fe-4S] cluster</name>
        <dbReference type="ChEBI" id="CHEBI:49883"/>
    </cofactor>
</comment>
<feature type="compositionally biased region" description="Basic and acidic residues" evidence="12">
    <location>
        <begin position="325"/>
        <end position="334"/>
    </location>
</feature>
<keyword evidence="3" id="KW-0004">4Fe-4S</keyword>
<keyword evidence="6" id="KW-0489">Methyltransferase</keyword>
<evidence type="ECO:0000256" key="5">
    <source>
        <dbReference type="ARBA" id="ARBA00022552"/>
    </source>
</evidence>
<dbReference type="GO" id="GO:0070475">
    <property type="term" value="P:rRNA base methylation"/>
    <property type="evidence" value="ECO:0007669"/>
    <property type="project" value="InterPro"/>
</dbReference>
<feature type="compositionally biased region" description="Low complexity" evidence="12">
    <location>
        <begin position="348"/>
        <end position="374"/>
    </location>
</feature>
<keyword evidence="8" id="KW-0949">S-adenosyl-L-methionine</keyword>
<comment type="subcellular location">
    <subcellularLocation>
        <location evidence="2">Cytoplasm</location>
    </subcellularLocation>
</comment>
<dbReference type="Gene3D" id="3.20.20.70">
    <property type="entry name" value="Aldolase class I"/>
    <property type="match status" value="1"/>
</dbReference>
<evidence type="ECO:0000256" key="11">
    <source>
        <dbReference type="ARBA" id="ARBA00023014"/>
    </source>
</evidence>
<evidence type="ECO:0000256" key="1">
    <source>
        <dbReference type="ARBA" id="ARBA00001966"/>
    </source>
</evidence>
<proteinExistence type="inferred from homology"/>
<dbReference type="SFLD" id="SFLDF00275">
    <property type="entry name" value="adenosine_C2_methyltransferase"/>
    <property type="match status" value="1"/>
</dbReference>